<evidence type="ECO:0000313" key="5">
    <source>
        <dbReference type="Proteomes" id="UP000295727"/>
    </source>
</evidence>
<keyword evidence="1 2" id="KW-0597">Phosphoprotein</keyword>
<dbReference type="RefSeq" id="WP_134760386.1">
    <property type="nucleotide sequence ID" value="NZ_CP038152.1"/>
</dbReference>
<dbReference type="InterPro" id="IPR011006">
    <property type="entry name" value="CheY-like_superfamily"/>
</dbReference>
<dbReference type="OrthoDB" id="9800897at2"/>
<accession>A0A4P7D614</accession>
<proteinExistence type="predicted"/>
<feature type="domain" description="Response regulatory" evidence="3">
    <location>
        <begin position="3"/>
        <end position="115"/>
    </location>
</feature>
<reference evidence="4 5" key="1">
    <citation type="submission" date="2019-03" db="EMBL/GenBank/DDBJ databases">
        <title>Paraburkholderia sp. 7MH5, isolated from subtropical forest soil.</title>
        <authorList>
            <person name="Gao Z.-H."/>
            <person name="Qiu L.-H."/>
        </authorList>
    </citation>
    <scope>NUCLEOTIDE SEQUENCE [LARGE SCALE GENOMIC DNA]</scope>
    <source>
        <strain evidence="4 5">7MH5</strain>
        <plasmid evidence="4 5">unnamed1</plasmid>
    </source>
</reference>
<dbReference type="AlphaFoldDB" id="A0A4P7D614"/>
<keyword evidence="5" id="KW-1185">Reference proteome</keyword>
<dbReference type="PANTHER" id="PTHR44591">
    <property type="entry name" value="STRESS RESPONSE REGULATOR PROTEIN 1"/>
    <property type="match status" value="1"/>
</dbReference>
<dbReference type="InterPro" id="IPR001789">
    <property type="entry name" value="Sig_transdc_resp-reg_receiver"/>
</dbReference>
<dbReference type="CDD" id="cd00156">
    <property type="entry name" value="REC"/>
    <property type="match status" value="1"/>
</dbReference>
<evidence type="ECO:0000259" key="3">
    <source>
        <dbReference type="PROSITE" id="PS50110"/>
    </source>
</evidence>
<evidence type="ECO:0000256" key="2">
    <source>
        <dbReference type="PROSITE-ProRule" id="PRU00169"/>
    </source>
</evidence>
<protein>
    <submittedName>
        <fullName evidence="4">Response regulator</fullName>
    </submittedName>
</protein>
<dbReference type="KEGG" id="ppai:E1956_44625"/>
<dbReference type="Pfam" id="PF00072">
    <property type="entry name" value="Response_reg"/>
    <property type="match status" value="1"/>
</dbReference>
<dbReference type="SMART" id="SM00448">
    <property type="entry name" value="REC"/>
    <property type="match status" value="1"/>
</dbReference>
<evidence type="ECO:0000256" key="1">
    <source>
        <dbReference type="ARBA" id="ARBA00022553"/>
    </source>
</evidence>
<feature type="modified residue" description="4-aspartylphosphate" evidence="2">
    <location>
        <position position="52"/>
    </location>
</feature>
<dbReference type="Proteomes" id="UP000295727">
    <property type="component" value="Plasmid unnamed1"/>
</dbReference>
<sequence>MQTILIVDNDPAIIVAWRRILRLKDFEVATARDADAGLAAANDLLPALIITDRNMPGMNGIEFCHRLRRNSKLTKIPIILASAGEKPTLSEPLWDVYWQKPVTSNVMLGTIERLLARPR</sequence>
<dbReference type="PROSITE" id="PS50110">
    <property type="entry name" value="RESPONSE_REGULATORY"/>
    <property type="match status" value="1"/>
</dbReference>
<gene>
    <name evidence="4" type="ORF">E1956_44625</name>
</gene>
<name>A0A4P7D614_9BURK</name>
<dbReference type="Gene3D" id="3.40.50.2300">
    <property type="match status" value="1"/>
</dbReference>
<dbReference type="PANTHER" id="PTHR44591:SF3">
    <property type="entry name" value="RESPONSE REGULATORY DOMAIN-CONTAINING PROTEIN"/>
    <property type="match status" value="1"/>
</dbReference>
<organism evidence="4 5">
    <name type="scientific">Paraburkholderia pallida</name>
    <dbReference type="NCBI Taxonomy" id="2547399"/>
    <lineage>
        <taxon>Bacteria</taxon>
        <taxon>Pseudomonadati</taxon>
        <taxon>Pseudomonadota</taxon>
        <taxon>Betaproteobacteria</taxon>
        <taxon>Burkholderiales</taxon>
        <taxon>Burkholderiaceae</taxon>
        <taxon>Paraburkholderia</taxon>
    </lineage>
</organism>
<dbReference type="GO" id="GO:0000160">
    <property type="term" value="P:phosphorelay signal transduction system"/>
    <property type="evidence" value="ECO:0007669"/>
    <property type="project" value="InterPro"/>
</dbReference>
<geneLocation type="plasmid" evidence="4 5">
    <name>unnamed1</name>
</geneLocation>
<keyword evidence="4" id="KW-0614">Plasmid</keyword>
<dbReference type="EMBL" id="CP038152">
    <property type="protein sequence ID" value="QBR04216.1"/>
    <property type="molecule type" value="Genomic_DNA"/>
</dbReference>
<evidence type="ECO:0000313" key="4">
    <source>
        <dbReference type="EMBL" id="QBR04216.1"/>
    </source>
</evidence>
<dbReference type="SUPFAM" id="SSF52172">
    <property type="entry name" value="CheY-like"/>
    <property type="match status" value="1"/>
</dbReference>
<dbReference type="InterPro" id="IPR050595">
    <property type="entry name" value="Bact_response_regulator"/>
</dbReference>